<dbReference type="PRINTS" id="PR00035">
    <property type="entry name" value="HTHGNTR"/>
</dbReference>
<gene>
    <name evidence="5" type="ORF">ACFPFW_07775</name>
</gene>
<evidence type="ECO:0000256" key="2">
    <source>
        <dbReference type="ARBA" id="ARBA00023125"/>
    </source>
</evidence>
<dbReference type="SMART" id="SM00895">
    <property type="entry name" value="FCD"/>
    <property type="match status" value="1"/>
</dbReference>
<organism evidence="5 6">
    <name type="scientific">Flaviflagellibacter deserti</name>
    <dbReference type="NCBI Taxonomy" id="2267266"/>
    <lineage>
        <taxon>Bacteria</taxon>
        <taxon>Pseudomonadati</taxon>
        <taxon>Pseudomonadota</taxon>
        <taxon>Alphaproteobacteria</taxon>
        <taxon>Hyphomicrobiales</taxon>
        <taxon>Flaviflagellibacter</taxon>
    </lineage>
</organism>
<dbReference type="SUPFAM" id="SSF48008">
    <property type="entry name" value="GntR ligand-binding domain-like"/>
    <property type="match status" value="1"/>
</dbReference>
<dbReference type="InterPro" id="IPR008920">
    <property type="entry name" value="TF_FadR/GntR_C"/>
</dbReference>
<evidence type="ECO:0000313" key="6">
    <source>
        <dbReference type="Proteomes" id="UP001595796"/>
    </source>
</evidence>
<accession>A0ABV9Z2F3</accession>
<dbReference type="Gene3D" id="1.10.10.10">
    <property type="entry name" value="Winged helix-like DNA-binding domain superfamily/Winged helix DNA-binding domain"/>
    <property type="match status" value="1"/>
</dbReference>
<dbReference type="InterPro" id="IPR000524">
    <property type="entry name" value="Tscrpt_reg_HTH_GntR"/>
</dbReference>
<keyword evidence="1" id="KW-0805">Transcription regulation</keyword>
<dbReference type="CDD" id="cd07377">
    <property type="entry name" value="WHTH_GntR"/>
    <property type="match status" value="1"/>
</dbReference>
<dbReference type="SUPFAM" id="SSF46785">
    <property type="entry name" value="Winged helix' DNA-binding domain"/>
    <property type="match status" value="1"/>
</dbReference>
<dbReference type="Proteomes" id="UP001595796">
    <property type="component" value="Unassembled WGS sequence"/>
</dbReference>
<keyword evidence="2" id="KW-0238">DNA-binding</keyword>
<keyword evidence="3" id="KW-0804">Transcription</keyword>
<dbReference type="Pfam" id="PF07729">
    <property type="entry name" value="FCD"/>
    <property type="match status" value="1"/>
</dbReference>
<comment type="caution">
    <text evidence="5">The sequence shown here is derived from an EMBL/GenBank/DDBJ whole genome shotgun (WGS) entry which is preliminary data.</text>
</comment>
<dbReference type="Pfam" id="PF00392">
    <property type="entry name" value="GntR"/>
    <property type="match status" value="1"/>
</dbReference>
<feature type="domain" description="HTH gntR-type" evidence="4">
    <location>
        <begin position="14"/>
        <end position="81"/>
    </location>
</feature>
<dbReference type="InterPro" id="IPR011711">
    <property type="entry name" value="GntR_C"/>
</dbReference>
<evidence type="ECO:0000313" key="5">
    <source>
        <dbReference type="EMBL" id="MFC5067915.1"/>
    </source>
</evidence>
<dbReference type="PROSITE" id="PS50949">
    <property type="entry name" value="HTH_GNTR"/>
    <property type="match status" value="1"/>
</dbReference>
<dbReference type="PANTHER" id="PTHR43537:SF6">
    <property type="entry name" value="HTH-TYPE TRANSCRIPTIONAL REPRESSOR RSPR"/>
    <property type="match status" value="1"/>
</dbReference>
<proteinExistence type="predicted"/>
<dbReference type="SMART" id="SM00345">
    <property type="entry name" value="HTH_GNTR"/>
    <property type="match status" value="1"/>
</dbReference>
<keyword evidence="6" id="KW-1185">Reference proteome</keyword>
<sequence length="237" mass="26933">MQFVGHEPVRLRAVPVSVRIHELLRERIANVELLPGAALSEKEISESYGVSRTPVREALLRLADERLVDIFPQRGTFVSRIRLDSVRDGMVIRQALERASVREAALRATADDIADLRLRLERQRTSNRVADFTTFHSEDEGFHQKIASIAGHPNLWRVVRQEKVQIDRCRVLHLPISGRRDDVIGEHVAIVDALERNDPDAAERAMYAHLAGVFPGVDELLAKHPDYFESHTVSYRV</sequence>
<dbReference type="InterPro" id="IPR036390">
    <property type="entry name" value="WH_DNA-bd_sf"/>
</dbReference>
<dbReference type="EMBL" id="JBHSJF010000006">
    <property type="protein sequence ID" value="MFC5067915.1"/>
    <property type="molecule type" value="Genomic_DNA"/>
</dbReference>
<evidence type="ECO:0000256" key="3">
    <source>
        <dbReference type="ARBA" id="ARBA00023163"/>
    </source>
</evidence>
<dbReference type="Gene3D" id="1.20.120.530">
    <property type="entry name" value="GntR ligand-binding domain-like"/>
    <property type="match status" value="1"/>
</dbReference>
<dbReference type="InterPro" id="IPR036388">
    <property type="entry name" value="WH-like_DNA-bd_sf"/>
</dbReference>
<evidence type="ECO:0000256" key="1">
    <source>
        <dbReference type="ARBA" id="ARBA00023015"/>
    </source>
</evidence>
<evidence type="ECO:0000259" key="4">
    <source>
        <dbReference type="PROSITE" id="PS50949"/>
    </source>
</evidence>
<reference evidence="6" key="1">
    <citation type="journal article" date="2019" name="Int. J. Syst. Evol. Microbiol.">
        <title>The Global Catalogue of Microorganisms (GCM) 10K type strain sequencing project: providing services to taxonomists for standard genome sequencing and annotation.</title>
        <authorList>
            <consortium name="The Broad Institute Genomics Platform"/>
            <consortium name="The Broad Institute Genome Sequencing Center for Infectious Disease"/>
            <person name="Wu L."/>
            <person name="Ma J."/>
        </authorList>
    </citation>
    <scope>NUCLEOTIDE SEQUENCE [LARGE SCALE GENOMIC DNA]</scope>
    <source>
        <strain evidence="6">CGMCC 1.16444</strain>
    </source>
</reference>
<dbReference type="RefSeq" id="WP_379771420.1">
    <property type="nucleotide sequence ID" value="NZ_JBHSJF010000006.1"/>
</dbReference>
<dbReference type="PANTHER" id="PTHR43537">
    <property type="entry name" value="TRANSCRIPTIONAL REGULATOR, GNTR FAMILY"/>
    <property type="match status" value="1"/>
</dbReference>
<name>A0ABV9Z2F3_9HYPH</name>
<protein>
    <submittedName>
        <fullName evidence="5">GntR family transcriptional regulator</fullName>
    </submittedName>
</protein>